<keyword evidence="3" id="KW-1185">Reference proteome</keyword>
<feature type="signal peptide" evidence="1">
    <location>
        <begin position="1"/>
        <end position="20"/>
    </location>
</feature>
<dbReference type="EMBL" id="JXJN01020870">
    <property type="status" value="NOT_ANNOTATED_CDS"/>
    <property type="molecule type" value="Genomic_DNA"/>
</dbReference>
<reference evidence="2" key="2">
    <citation type="submission" date="2020-05" db="UniProtKB">
        <authorList>
            <consortium name="EnsemblMetazoa"/>
        </authorList>
    </citation>
    <scope>IDENTIFICATION</scope>
    <source>
        <strain evidence="2">IAEA</strain>
    </source>
</reference>
<evidence type="ECO:0008006" key="4">
    <source>
        <dbReference type="Google" id="ProtNLM"/>
    </source>
</evidence>
<dbReference type="Proteomes" id="UP000092460">
    <property type="component" value="Unassembled WGS sequence"/>
</dbReference>
<evidence type="ECO:0000313" key="2">
    <source>
        <dbReference type="EnsemblMetazoa" id="GPPI041087-PA"/>
    </source>
</evidence>
<keyword evidence="1" id="KW-0732">Signal</keyword>
<proteinExistence type="predicted"/>
<organism evidence="2 3">
    <name type="scientific">Glossina palpalis gambiensis</name>
    <dbReference type="NCBI Taxonomy" id="67801"/>
    <lineage>
        <taxon>Eukaryota</taxon>
        <taxon>Metazoa</taxon>
        <taxon>Ecdysozoa</taxon>
        <taxon>Arthropoda</taxon>
        <taxon>Hexapoda</taxon>
        <taxon>Insecta</taxon>
        <taxon>Pterygota</taxon>
        <taxon>Neoptera</taxon>
        <taxon>Endopterygota</taxon>
        <taxon>Diptera</taxon>
        <taxon>Brachycera</taxon>
        <taxon>Muscomorpha</taxon>
        <taxon>Hippoboscoidea</taxon>
        <taxon>Glossinidae</taxon>
        <taxon>Glossina</taxon>
    </lineage>
</organism>
<reference evidence="3" key="1">
    <citation type="submission" date="2015-01" db="EMBL/GenBank/DDBJ databases">
        <authorList>
            <person name="Aksoy S."/>
            <person name="Warren W."/>
            <person name="Wilson R.K."/>
        </authorList>
    </citation>
    <scope>NUCLEOTIDE SEQUENCE [LARGE SCALE GENOMIC DNA]</scope>
    <source>
        <strain evidence="3">IAEA</strain>
    </source>
</reference>
<sequence length="67" mass="7728">MDCFKWLYVLLLTFLTLCECDRAVLVPEPRHPDMLLFNAPNQYRKCGRRHDGRAIKCNDFGLSGGLV</sequence>
<name>A0A1B0BUQ9_9MUSC</name>
<dbReference type="EnsemblMetazoa" id="GPPI041087-RA">
    <property type="protein sequence ID" value="GPPI041087-PA"/>
    <property type="gene ID" value="GPPI041087"/>
</dbReference>
<feature type="chain" id="PRO_5008405234" description="Protein Wnt" evidence="1">
    <location>
        <begin position="21"/>
        <end position="67"/>
    </location>
</feature>
<evidence type="ECO:0000256" key="1">
    <source>
        <dbReference type="SAM" id="SignalP"/>
    </source>
</evidence>
<dbReference type="AlphaFoldDB" id="A0A1B0BUQ9"/>
<accession>A0A1B0BUQ9</accession>
<evidence type="ECO:0000313" key="3">
    <source>
        <dbReference type="Proteomes" id="UP000092460"/>
    </source>
</evidence>
<dbReference type="VEuPathDB" id="VectorBase:GPPI041087"/>
<protein>
    <recommendedName>
        <fullName evidence="4">Protein Wnt</fullName>
    </recommendedName>
</protein>